<reference evidence="1 2" key="1">
    <citation type="submission" date="2021-06" db="EMBL/GenBank/DDBJ databases">
        <title>A haploid diamondback moth (Plutella xylostella L.) genome assembly resolves 31 chromosomes and identifies a diamide resistance mutation.</title>
        <authorList>
            <person name="Ward C.M."/>
            <person name="Perry K.D."/>
            <person name="Baker G."/>
            <person name="Powis K."/>
            <person name="Heckel D.G."/>
            <person name="Baxter S.W."/>
        </authorList>
    </citation>
    <scope>NUCLEOTIDE SEQUENCE [LARGE SCALE GENOMIC DNA]</scope>
    <source>
        <strain evidence="1 2">LV</strain>
        <tissue evidence="1">Single pupa</tissue>
    </source>
</reference>
<protein>
    <submittedName>
        <fullName evidence="1">Uncharacterized protein</fullName>
    </submittedName>
</protein>
<dbReference type="Proteomes" id="UP000823941">
    <property type="component" value="Chromosome 24"/>
</dbReference>
<keyword evidence="2" id="KW-1185">Reference proteome</keyword>
<comment type="caution">
    <text evidence="1">The sequence shown here is derived from an EMBL/GenBank/DDBJ whole genome shotgun (WGS) entry which is preliminary data.</text>
</comment>
<evidence type="ECO:0000313" key="1">
    <source>
        <dbReference type="EMBL" id="KAG7298541.1"/>
    </source>
</evidence>
<accession>A0ABQ7PZX3</accession>
<organism evidence="1 2">
    <name type="scientific">Plutella xylostella</name>
    <name type="common">Diamondback moth</name>
    <name type="synonym">Plutella maculipennis</name>
    <dbReference type="NCBI Taxonomy" id="51655"/>
    <lineage>
        <taxon>Eukaryota</taxon>
        <taxon>Metazoa</taxon>
        <taxon>Ecdysozoa</taxon>
        <taxon>Arthropoda</taxon>
        <taxon>Hexapoda</taxon>
        <taxon>Insecta</taxon>
        <taxon>Pterygota</taxon>
        <taxon>Neoptera</taxon>
        <taxon>Endopterygota</taxon>
        <taxon>Lepidoptera</taxon>
        <taxon>Glossata</taxon>
        <taxon>Ditrysia</taxon>
        <taxon>Yponomeutoidea</taxon>
        <taxon>Plutellidae</taxon>
        <taxon>Plutella</taxon>
    </lineage>
</organism>
<gene>
    <name evidence="1" type="ORF">JYU34_018181</name>
</gene>
<proteinExistence type="predicted"/>
<evidence type="ECO:0000313" key="2">
    <source>
        <dbReference type="Proteomes" id="UP000823941"/>
    </source>
</evidence>
<dbReference type="SUPFAM" id="SSF53850">
    <property type="entry name" value="Periplasmic binding protein-like II"/>
    <property type="match status" value="1"/>
</dbReference>
<dbReference type="Gene3D" id="3.40.190.10">
    <property type="entry name" value="Periplasmic binding protein-like II"/>
    <property type="match status" value="1"/>
</dbReference>
<sequence>MQAKAETKEKCDHYDIVTHKFVGPNEEDIKTPIVLDHWNSCSKEFESNANLFPHDIANMGGRIVKVACFMYPPFIMFDLDKEVAPNGRDGLDMRIIDDFCSWVNCTIELMDIGSPQWGFVHPNATGTGLLGAVAMGKADIGISMLVCSRRLLVLGWTKVNAVSDKMRHAEIAEVK</sequence>
<dbReference type="EMBL" id="JAHIBW010000024">
    <property type="protein sequence ID" value="KAG7298541.1"/>
    <property type="molecule type" value="Genomic_DNA"/>
</dbReference>
<name>A0ABQ7PZX3_PLUXY</name>